<evidence type="ECO:0000313" key="6">
    <source>
        <dbReference type="Proteomes" id="UP001219355"/>
    </source>
</evidence>
<dbReference type="InterPro" id="IPR050757">
    <property type="entry name" value="Collagen_mod_GT25"/>
</dbReference>
<dbReference type="PANTHER" id="PTHR10730">
    <property type="entry name" value="PROCOLLAGEN-LYSINE,2-OXOGLUTARATE 5-DIOXYGENASE/GLYCOSYLTRANSFERASE 25 FAMILY MEMBER"/>
    <property type="match status" value="1"/>
</dbReference>
<sequence length="362" mass="40388">MVPVTMKSLKVAARLVFDLMVKFGRIYVVNLPSRTDRSDALVLMSALTGIKLDWIDGVNGHTVQEKALPPPAPQSHFHLANIGSWRAHLNALRAVVENNLGSALILEDDADWDVRIKSQLRDFALASRTLLQPLLSQPSSFADPTLRDPSNSPGMPQSFDLNQLPQTVPPMTSPYGDNWDILWLGHCGTEFPNSELQSKAELSGQLPRGRVAHYNDATVPKDEHLLFLSKEDDPRKTYPPHTRVIHHAMGSICSLGYAVSQKGARRLLYELGVKSFDGPFDLMLRDVCEGVKGRDRATCLTVQPQLFNHHRPAGNTSFYSDISGHGQGIVDHPFTHMIRWSTRLNLPNLFNGKTEFNDQFPD</sequence>
<name>A0AAF0DDE6_9EURO</name>
<reference evidence="5" key="1">
    <citation type="submission" date="2023-03" db="EMBL/GenBank/DDBJ databases">
        <title>Emydomyces testavorans Genome Sequence.</title>
        <authorList>
            <person name="Hoyer L."/>
        </authorList>
    </citation>
    <scope>NUCLEOTIDE SEQUENCE</scope>
    <source>
        <strain evidence="5">16-2883</strain>
    </source>
</reference>
<feature type="region of interest" description="Disordered" evidence="4">
    <location>
        <begin position="139"/>
        <end position="159"/>
    </location>
</feature>
<dbReference type="PANTHER" id="PTHR10730:SF53">
    <property type="entry name" value="GLYCOSYLTRANSFERASE 25 FAMILY MEMBER"/>
    <property type="match status" value="1"/>
</dbReference>
<dbReference type="EMBL" id="CP120627">
    <property type="protein sequence ID" value="WEW56536.1"/>
    <property type="molecule type" value="Genomic_DNA"/>
</dbReference>
<dbReference type="AlphaFoldDB" id="A0AAF0DDE6"/>
<gene>
    <name evidence="5" type="ORF">PRK78_001982</name>
</gene>
<evidence type="ECO:0000256" key="1">
    <source>
        <dbReference type="ARBA" id="ARBA00006721"/>
    </source>
</evidence>
<dbReference type="InterPro" id="IPR002654">
    <property type="entry name" value="Glyco_trans_25"/>
</dbReference>
<organism evidence="5 6">
    <name type="scientific">Emydomyces testavorans</name>
    <dbReference type="NCBI Taxonomy" id="2070801"/>
    <lineage>
        <taxon>Eukaryota</taxon>
        <taxon>Fungi</taxon>
        <taxon>Dikarya</taxon>
        <taxon>Ascomycota</taxon>
        <taxon>Pezizomycotina</taxon>
        <taxon>Eurotiomycetes</taxon>
        <taxon>Eurotiomycetidae</taxon>
        <taxon>Onygenales</taxon>
        <taxon>Nannizziopsiaceae</taxon>
        <taxon>Emydomyces</taxon>
    </lineage>
</organism>
<dbReference type="Proteomes" id="UP001219355">
    <property type="component" value="Chromosome 1"/>
</dbReference>
<comment type="similarity">
    <text evidence="1">Belongs to the glycosyltransferase 25 family.</text>
</comment>
<feature type="compositionally biased region" description="Polar residues" evidence="4">
    <location>
        <begin position="148"/>
        <end position="159"/>
    </location>
</feature>
<evidence type="ECO:0000256" key="2">
    <source>
        <dbReference type="ARBA" id="ARBA00022676"/>
    </source>
</evidence>
<protein>
    <recommendedName>
        <fullName evidence="7">Glycosyltransferase family 25 protein</fullName>
    </recommendedName>
</protein>
<dbReference type="GO" id="GO:0016740">
    <property type="term" value="F:transferase activity"/>
    <property type="evidence" value="ECO:0007669"/>
    <property type="project" value="UniProtKB-KW"/>
</dbReference>
<evidence type="ECO:0008006" key="7">
    <source>
        <dbReference type="Google" id="ProtNLM"/>
    </source>
</evidence>
<keyword evidence="2" id="KW-0328">Glycosyltransferase</keyword>
<evidence type="ECO:0000256" key="3">
    <source>
        <dbReference type="ARBA" id="ARBA00022679"/>
    </source>
</evidence>
<accession>A0AAF0DDE6</accession>
<proteinExistence type="inferred from homology"/>
<keyword evidence="3" id="KW-0808">Transferase</keyword>
<evidence type="ECO:0000313" key="5">
    <source>
        <dbReference type="EMBL" id="WEW56536.1"/>
    </source>
</evidence>
<keyword evidence="6" id="KW-1185">Reference proteome</keyword>
<evidence type="ECO:0000256" key="4">
    <source>
        <dbReference type="SAM" id="MobiDB-lite"/>
    </source>
</evidence>
<dbReference type="CDD" id="cd06532">
    <property type="entry name" value="Glyco_transf_25"/>
    <property type="match status" value="1"/>
</dbReference>